<accession>I5B764</accession>
<evidence type="ECO:0000256" key="2">
    <source>
        <dbReference type="ARBA" id="ARBA00022679"/>
    </source>
</evidence>
<dbReference type="InterPro" id="IPR012001">
    <property type="entry name" value="Thiamin_PyroP_enz_TPP-bd_dom"/>
</dbReference>
<dbReference type="InterPro" id="IPR029035">
    <property type="entry name" value="DHS-like_NAD/FAD-binding_dom"/>
</dbReference>
<dbReference type="Gene3D" id="3.40.50.970">
    <property type="match status" value="2"/>
</dbReference>
<dbReference type="GO" id="GO:0000287">
    <property type="term" value="F:magnesium ion binding"/>
    <property type="evidence" value="ECO:0007669"/>
    <property type="project" value="UniProtKB-UniRule"/>
</dbReference>
<keyword evidence="4 7" id="KW-0460">Magnesium</keyword>
<keyword evidence="2 7" id="KW-0808">Transferase</keyword>
<evidence type="ECO:0000259" key="8">
    <source>
        <dbReference type="Pfam" id="PF02776"/>
    </source>
</evidence>
<dbReference type="GO" id="GO:0030145">
    <property type="term" value="F:manganese ion binding"/>
    <property type="evidence" value="ECO:0007669"/>
    <property type="project" value="UniProtKB-UniRule"/>
</dbReference>
<dbReference type="UniPathway" id="UPA01057">
    <property type="reaction ID" value="UER00164"/>
</dbReference>
<feature type="domain" description="Thiamine pyrophosphate enzyme N-terminal TPP-binding" evidence="8">
    <location>
        <begin position="16"/>
        <end position="121"/>
    </location>
</feature>
<organism evidence="10 11">
    <name type="scientific">Desulfobacter postgatei 2ac9</name>
    <dbReference type="NCBI Taxonomy" id="879212"/>
    <lineage>
        <taxon>Bacteria</taxon>
        <taxon>Pseudomonadati</taxon>
        <taxon>Thermodesulfobacteriota</taxon>
        <taxon>Desulfobacteria</taxon>
        <taxon>Desulfobacterales</taxon>
        <taxon>Desulfobacteraceae</taxon>
        <taxon>Desulfobacter</taxon>
    </lineage>
</organism>
<keyword evidence="1 7" id="KW-0474">Menaquinone biosynthesis</keyword>
<dbReference type="Pfam" id="PF02776">
    <property type="entry name" value="TPP_enzyme_N"/>
    <property type="match status" value="1"/>
</dbReference>
<dbReference type="RefSeq" id="WP_004075406.1">
    <property type="nucleotide sequence ID" value="NZ_CM001488.1"/>
</dbReference>
<dbReference type="eggNOG" id="COG1165">
    <property type="taxonomic scope" value="Bacteria"/>
</dbReference>
<dbReference type="STRING" id="879212.DespoDRAFT_03571"/>
<feature type="domain" description="Menaquinone biosynthesis protein MenD middle" evidence="9">
    <location>
        <begin position="214"/>
        <end position="334"/>
    </location>
</feature>
<keyword evidence="11" id="KW-1185">Reference proteome</keyword>
<dbReference type="Pfam" id="PF16582">
    <property type="entry name" value="TPP_enzyme_M_2"/>
    <property type="match status" value="1"/>
</dbReference>
<evidence type="ECO:0000256" key="5">
    <source>
        <dbReference type="ARBA" id="ARBA00023052"/>
    </source>
</evidence>
<dbReference type="HAMAP" id="MF_01659">
    <property type="entry name" value="MenD"/>
    <property type="match status" value="1"/>
</dbReference>
<comment type="function">
    <text evidence="7">Catalyzes the thiamine diphosphate-dependent decarboxylation of 2-oxoglutarate and the subsequent addition of the resulting succinic semialdehyde-thiamine pyrophosphate anion to isochorismate to yield 2-succinyl-5-enolpyruvyl-6-hydroxy-3-cyclohexene-1-carboxylate (SEPHCHC).</text>
</comment>
<gene>
    <name evidence="7" type="primary">menD</name>
    <name evidence="10" type="ORF">DespoDRAFT_03571</name>
</gene>
<dbReference type="GO" id="GO:0030976">
    <property type="term" value="F:thiamine pyrophosphate binding"/>
    <property type="evidence" value="ECO:0007669"/>
    <property type="project" value="UniProtKB-UniRule"/>
</dbReference>
<dbReference type="InterPro" id="IPR004433">
    <property type="entry name" value="MenaQ_synth_MenD"/>
</dbReference>
<dbReference type="HOGENOM" id="CLU_006051_3_0_7"/>
<evidence type="ECO:0000313" key="10">
    <source>
        <dbReference type="EMBL" id="EIM65327.1"/>
    </source>
</evidence>
<dbReference type="InterPro" id="IPR032264">
    <property type="entry name" value="MenD_middle"/>
</dbReference>
<dbReference type="EMBL" id="CM001488">
    <property type="protein sequence ID" value="EIM65327.1"/>
    <property type="molecule type" value="Genomic_DNA"/>
</dbReference>
<dbReference type="EC" id="2.2.1.9" evidence="7"/>
<dbReference type="Gene3D" id="3.40.50.1220">
    <property type="entry name" value="TPP-binding domain"/>
    <property type="match status" value="1"/>
</dbReference>
<evidence type="ECO:0000256" key="3">
    <source>
        <dbReference type="ARBA" id="ARBA00022723"/>
    </source>
</evidence>
<dbReference type="AlphaFoldDB" id="I5B764"/>
<comment type="cofactor">
    <cofactor evidence="7">
        <name>thiamine diphosphate</name>
        <dbReference type="ChEBI" id="CHEBI:58937"/>
    </cofactor>
    <text evidence="7">Binds 1 thiamine pyrophosphate per subunit.</text>
</comment>
<keyword evidence="5 7" id="KW-0786">Thiamine pyrophosphate</keyword>
<reference evidence="10 11" key="2">
    <citation type="submission" date="2012-02" db="EMBL/GenBank/DDBJ databases">
        <title>Improved High-Quality Draft sequence of Desulfobacter postgatei 2ac9.</title>
        <authorList>
            <consortium name="US DOE Joint Genome Institute"/>
            <person name="Lucas S."/>
            <person name="Han J."/>
            <person name="Lapidus A."/>
            <person name="Cheng J.-F."/>
            <person name="Goodwin L."/>
            <person name="Pitluck S."/>
            <person name="Peters L."/>
            <person name="Ovchinnikova G."/>
            <person name="Held B."/>
            <person name="Detter J.C."/>
            <person name="Han C."/>
            <person name="Tapia R."/>
            <person name="Land M."/>
            <person name="Hauser L."/>
            <person name="Kyrpides N."/>
            <person name="Ivanova N."/>
            <person name="Pagani I."/>
            <person name="Orellana R."/>
            <person name="Lovley D."/>
            <person name="Woyke T."/>
        </authorList>
    </citation>
    <scope>NUCLEOTIDE SEQUENCE [LARGE SCALE GENOMIC DNA]</scope>
    <source>
        <strain evidence="10 11">2ac9</strain>
    </source>
</reference>
<reference evidence="10 11" key="1">
    <citation type="submission" date="2011-09" db="EMBL/GenBank/DDBJ databases">
        <authorList>
            <consortium name="US DOE Joint Genome Institute (JGI-PGF)"/>
            <person name="Lucas S."/>
            <person name="Han J."/>
            <person name="Lapidus A."/>
            <person name="Cheng J.-F."/>
            <person name="Goodwin L."/>
            <person name="Pitluck S."/>
            <person name="Peters L."/>
            <person name="Land M.L."/>
            <person name="Hauser L."/>
            <person name="Orellana R."/>
            <person name="Lovley D."/>
            <person name="Woyke T.J."/>
        </authorList>
    </citation>
    <scope>NUCLEOTIDE SEQUENCE [LARGE SCALE GENOMIC DNA]</scope>
    <source>
        <strain evidence="10 11">2ac9</strain>
    </source>
</reference>
<evidence type="ECO:0000259" key="9">
    <source>
        <dbReference type="Pfam" id="PF16582"/>
    </source>
</evidence>
<evidence type="ECO:0000256" key="7">
    <source>
        <dbReference type="HAMAP-Rule" id="MF_01659"/>
    </source>
</evidence>
<comment type="cofactor">
    <cofactor evidence="7">
        <name>Mg(2+)</name>
        <dbReference type="ChEBI" id="CHEBI:18420"/>
    </cofactor>
    <cofactor evidence="7">
        <name>Mn(2+)</name>
        <dbReference type="ChEBI" id="CHEBI:29035"/>
    </cofactor>
</comment>
<dbReference type="GO" id="GO:0070204">
    <property type="term" value="F:2-succinyl-5-enolpyruvyl-6-hydroxy-3-cyclohexene-1-carboxylic-acid synthase activity"/>
    <property type="evidence" value="ECO:0007669"/>
    <property type="project" value="UniProtKB-UniRule"/>
</dbReference>
<dbReference type="InterPro" id="IPR029061">
    <property type="entry name" value="THDP-binding"/>
</dbReference>
<evidence type="ECO:0000256" key="6">
    <source>
        <dbReference type="ARBA" id="ARBA00023211"/>
    </source>
</evidence>
<name>I5B764_9BACT</name>
<comment type="catalytic activity">
    <reaction evidence="7">
        <text>isochorismate + 2-oxoglutarate + H(+) = 5-enolpyruvoyl-6-hydroxy-2-succinyl-cyclohex-3-ene-1-carboxylate + CO2</text>
        <dbReference type="Rhea" id="RHEA:25593"/>
        <dbReference type="ChEBI" id="CHEBI:15378"/>
        <dbReference type="ChEBI" id="CHEBI:16526"/>
        <dbReference type="ChEBI" id="CHEBI:16810"/>
        <dbReference type="ChEBI" id="CHEBI:29780"/>
        <dbReference type="ChEBI" id="CHEBI:58818"/>
        <dbReference type="EC" id="2.2.1.9"/>
    </reaction>
</comment>
<dbReference type="PANTHER" id="PTHR42916:SF1">
    <property type="entry name" value="PROTEIN PHYLLO, CHLOROPLASTIC"/>
    <property type="match status" value="1"/>
</dbReference>
<comment type="pathway">
    <text evidence="7">Quinol/quinone metabolism; 1,4-dihydroxy-2-naphthoate biosynthesis; 1,4-dihydroxy-2-naphthoate from chorismate: step 2/7.</text>
</comment>
<evidence type="ECO:0000256" key="4">
    <source>
        <dbReference type="ARBA" id="ARBA00022842"/>
    </source>
</evidence>
<comment type="similarity">
    <text evidence="7">Belongs to the TPP enzyme family. MenD subfamily.</text>
</comment>
<comment type="subunit">
    <text evidence="7">Homodimer.</text>
</comment>
<dbReference type="SUPFAM" id="SSF52518">
    <property type="entry name" value="Thiamin diphosphate-binding fold (THDP-binding)"/>
    <property type="match status" value="2"/>
</dbReference>
<proteinExistence type="inferred from homology"/>
<comment type="pathway">
    <text evidence="7">Quinol/quinone metabolism; menaquinone biosynthesis.</text>
</comment>
<keyword evidence="6 7" id="KW-0464">Manganese</keyword>
<dbReference type="NCBIfam" id="TIGR00173">
    <property type="entry name" value="menD"/>
    <property type="match status" value="1"/>
</dbReference>
<dbReference type="CDD" id="cd07037">
    <property type="entry name" value="TPP_PYR_MenD"/>
    <property type="match status" value="1"/>
</dbReference>
<dbReference type="SUPFAM" id="SSF52467">
    <property type="entry name" value="DHS-like NAD/FAD-binding domain"/>
    <property type="match status" value="1"/>
</dbReference>
<dbReference type="PIRSF" id="PIRSF004983">
    <property type="entry name" value="MenD"/>
    <property type="match status" value="1"/>
</dbReference>
<dbReference type="UniPathway" id="UPA00079"/>
<dbReference type="Proteomes" id="UP000005778">
    <property type="component" value="Chromosome"/>
</dbReference>
<evidence type="ECO:0000256" key="1">
    <source>
        <dbReference type="ARBA" id="ARBA00022428"/>
    </source>
</evidence>
<protein>
    <recommendedName>
        <fullName evidence="7">2-succinyl-5-enolpyruvyl-6-hydroxy-3-cyclohexene-1-carboxylate synthase</fullName>
        <shortName evidence="7">SEPHCHC synthase</shortName>
        <ecNumber evidence="7">2.2.1.9</ecNumber>
    </recommendedName>
    <alternativeName>
        <fullName evidence="7">Menaquinone biosynthesis protein MenD</fullName>
    </alternativeName>
</protein>
<keyword evidence="3 7" id="KW-0479">Metal-binding</keyword>
<sequence>MMISTKRHVQQLASLFLSKKIFDIVLCPGSRNGPLIHTLAGCGQFDCRVIVDERSAGYFALGLAQAKENPVVIVCSSGTATINFAPAVAEAFYQNIPLIVVTADRPAYWIDQLENQCIQQTALYRNFIKQSCSLPLEESDCRLWSGARLINEILNTAVSDAPGPVHINIPLEEPLHRTMDAQLPDVKVIGNAQTRINLDEKALAAAAEEIGRADKILVLAGQSQGNGELDSSLALFAEKTGAVVAAEHLANLQIPSGCCCAVPELVLGSISSGDAAVFQPDLLITFGRHFVSKRIRQFLRANKPHEHIHVDAGGGHMDTYQALTRVCAMSPELFFGQLADMQIQKASGGYAGAWKDREQETLQIYKHYLDRAPFSDFTACAGALKAVPEDSVLHLGNSSTVRYAVLTPGIKEVTWLGNRGTSGIDGSVSTAVGYASCSSKINTLILGDLSFFYDSNGLWNKYLGKNLRIILLNNGGGNIFSFVEDLAGCTGEDNQGVFQNYFFAGHSAKAQGFASTFGLDYLQAGSASQLDMALEKLYNPGRIVPTLLEVFTDARTNTKVFKGLFSEIKKRITNTETNK</sequence>
<dbReference type="PANTHER" id="PTHR42916">
    <property type="entry name" value="2-SUCCINYL-5-ENOLPYRUVYL-6-HYDROXY-3-CYCLOHEXENE-1-CARBOXYLATE SYNTHASE"/>
    <property type="match status" value="1"/>
</dbReference>
<evidence type="ECO:0000313" key="11">
    <source>
        <dbReference type="Proteomes" id="UP000005778"/>
    </source>
</evidence>
<dbReference type="GO" id="GO:0009234">
    <property type="term" value="P:menaquinone biosynthetic process"/>
    <property type="evidence" value="ECO:0007669"/>
    <property type="project" value="UniProtKB-UniRule"/>
</dbReference>